<evidence type="ECO:0000313" key="2">
    <source>
        <dbReference type="Proteomes" id="UP000805649"/>
    </source>
</evidence>
<sequence length="27" mass="2899">MDLQARSLQKRGDCVSLAVLHSGDGLE</sequence>
<reference evidence="1 2" key="1">
    <citation type="journal article" date="2020" name="Phytopathology">
        <title>Genome Sequence Resources of Colletotrichum truncatum, C. plurivorum, C. musicola, and C. sojae: Four Species Pathogenic to Soybean (Glycine max).</title>
        <authorList>
            <person name="Rogerio F."/>
            <person name="Boufleur T.R."/>
            <person name="Ciampi-Guillardi M."/>
            <person name="Sukno S.A."/>
            <person name="Thon M.R."/>
            <person name="Massola Junior N.S."/>
            <person name="Baroncelli R."/>
        </authorList>
    </citation>
    <scope>NUCLEOTIDE SEQUENCE [LARGE SCALE GENOMIC DNA]</scope>
    <source>
        <strain evidence="1 2">CMES1059</strain>
    </source>
</reference>
<evidence type="ECO:0000313" key="1">
    <source>
        <dbReference type="EMBL" id="KAL0929396.1"/>
    </source>
</evidence>
<gene>
    <name evidence="1" type="ORF">CTRU02_215562</name>
</gene>
<comment type="caution">
    <text evidence="1">The sequence shown here is derived from an EMBL/GenBank/DDBJ whole genome shotgun (WGS) entry which is preliminary data.</text>
</comment>
<dbReference type="EMBL" id="VUJX02000017">
    <property type="protein sequence ID" value="KAL0929396.1"/>
    <property type="molecule type" value="Genomic_DNA"/>
</dbReference>
<dbReference type="Proteomes" id="UP000805649">
    <property type="component" value="Unassembled WGS sequence"/>
</dbReference>
<accession>A0ACC3YC27</accession>
<proteinExistence type="predicted"/>
<keyword evidence="2" id="KW-1185">Reference proteome</keyword>
<name>A0ACC3YC27_COLTU</name>
<organism evidence="1 2">
    <name type="scientific">Colletotrichum truncatum</name>
    <name type="common">Anthracnose fungus</name>
    <name type="synonym">Colletotrichum capsici</name>
    <dbReference type="NCBI Taxonomy" id="5467"/>
    <lineage>
        <taxon>Eukaryota</taxon>
        <taxon>Fungi</taxon>
        <taxon>Dikarya</taxon>
        <taxon>Ascomycota</taxon>
        <taxon>Pezizomycotina</taxon>
        <taxon>Sordariomycetes</taxon>
        <taxon>Hypocreomycetidae</taxon>
        <taxon>Glomerellales</taxon>
        <taxon>Glomerellaceae</taxon>
        <taxon>Colletotrichum</taxon>
        <taxon>Colletotrichum truncatum species complex</taxon>
    </lineage>
</organism>
<protein>
    <submittedName>
        <fullName evidence="1">Uncharacterized protein</fullName>
    </submittedName>
</protein>